<feature type="signal peptide" evidence="1">
    <location>
        <begin position="1"/>
        <end position="19"/>
    </location>
</feature>
<sequence length="164" mass="17459">MLRPCLGMGLLAIAAAALSQTATESEDGGGMSAFGKMIPLGFVNEDVTVPSFSDGKASSLLTAKTLTRLDDTLLKAENVVVEIYGKTPAETLRVELKSANYHMDEKILRSGERSRVARADFEMEGDSMIFDTTQSVGSMKGRVRTLIFDSGSVSGKSEGSQPSN</sequence>
<evidence type="ECO:0000313" key="3">
    <source>
        <dbReference type="Proteomes" id="UP001499852"/>
    </source>
</evidence>
<accession>A0ABP9P006</accession>
<evidence type="ECO:0000313" key="2">
    <source>
        <dbReference type="EMBL" id="GAA5138025.1"/>
    </source>
</evidence>
<keyword evidence="3" id="KW-1185">Reference proteome</keyword>
<proteinExistence type="predicted"/>
<feature type="chain" id="PRO_5047005889" description="Lipopolysaccharide export system protein LptA" evidence="1">
    <location>
        <begin position="20"/>
        <end position="164"/>
    </location>
</feature>
<comment type="caution">
    <text evidence="2">The sequence shown here is derived from an EMBL/GenBank/DDBJ whole genome shotgun (WGS) entry which is preliminary data.</text>
</comment>
<evidence type="ECO:0000256" key="1">
    <source>
        <dbReference type="SAM" id="SignalP"/>
    </source>
</evidence>
<dbReference type="Proteomes" id="UP001499852">
    <property type="component" value="Unassembled WGS sequence"/>
</dbReference>
<name>A0ABP9P006_9BACT</name>
<dbReference type="RefSeq" id="WP_345735852.1">
    <property type="nucleotide sequence ID" value="NZ_BAABIA010000003.1"/>
</dbReference>
<reference evidence="3" key="1">
    <citation type="journal article" date="2019" name="Int. J. Syst. Evol. Microbiol.">
        <title>The Global Catalogue of Microorganisms (GCM) 10K type strain sequencing project: providing services to taxonomists for standard genome sequencing and annotation.</title>
        <authorList>
            <consortium name="The Broad Institute Genomics Platform"/>
            <consortium name="The Broad Institute Genome Sequencing Center for Infectious Disease"/>
            <person name="Wu L."/>
            <person name="Ma J."/>
        </authorList>
    </citation>
    <scope>NUCLEOTIDE SEQUENCE [LARGE SCALE GENOMIC DNA]</scope>
    <source>
        <strain evidence="3">JCM 18053</strain>
    </source>
</reference>
<evidence type="ECO:0008006" key="4">
    <source>
        <dbReference type="Google" id="ProtNLM"/>
    </source>
</evidence>
<keyword evidence="1" id="KW-0732">Signal</keyword>
<dbReference type="EMBL" id="BAABIA010000003">
    <property type="protein sequence ID" value="GAA5138025.1"/>
    <property type="molecule type" value="Genomic_DNA"/>
</dbReference>
<organism evidence="2 3">
    <name type="scientific">Prosthecobacter algae</name>
    <dbReference type="NCBI Taxonomy" id="1144682"/>
    <lineage>
        <taxon>Bacteria</taxon>
        <taxon>Pseudomonadati</taxon>
        <taxon>Verrucomicrobiota</taxon>
        <taxon>Verrucomicrobiia</taxon>
        <taxon>Verrucomicrobiales</taxon>
        <taxon>Verrucomicrobiaceae</taxon>
        <taxon>Prosthecobacter</taxon>
    </lineage>
</organism>
<protein>
    <recommendedName>
        <fullName evidence="4">Lipopolysaccharide export system protein LptA</fullName>
    </recommendedName>
</protein>
<gene>
    <name evidence="2" type="ORF">GCM10023213_16010</name>
</gene>